<keyword evidence="6" id="KW-1185">Reference proteome</keyword>
<dbReference type="OrthoDB" id="434258at2759"/>
<feature type="compositionally biased region" description="Polar residues" evidence="2">
    <location>
        <begin position="623"/>
        <end position="636"/>
    </location>
</feature>
<reference evidence="5" key="1">
    <citation type="submission" date="2022-07" db="EMBL/GenBank/DDBJ databases">
        <title>Phylogenomic reconstructions and comparative analyses of Kickxellomycotina fungi.</title>
        <authorList>
            <person name="Reynolds N.K."/>
            <person name="Stajich J.E."/>
            <person name="Barry K."/>
            <person name="Grigoriev I.V."/>
            <person name="Crous P."/>
            <person name="Smith M.E."/>
        </authorList>
    </citation>
    <scope>NUCLEOTIDE SEQUENCE</scope>
    <source>
        <strain evidence="5">CBS 109367</strain>
    </source>
</reference>
<feature type="compositionally biased region" description="Low complexity" evidence="2">
    <location>
        <begin position="349"/>
        <end position="360"/>
    </location>
</feature>
<dbReference type="InterPro" id="IPR036867">
    <property type="entry name" value="R3H_dom_sf"/>
</dbReference>
<feature type="compositionally biased region" description="Polar residues" evidence="2">
    <location>
        <begin position="292"/>
        <end position="303"/>
    </location>
</feature>
<dbReference type="PROSITE" id="PS51061">
    <property type="entry name" value="R3H"/>
    <property type="match status" value="1"/>
</dbReference>
<feature type="compositionally biased region" description="Polar residues" evidence="2">
    <location>
        <begin position="494"/>
        <end position="516"/>
    </location>
</feature>
<feature type="region of interest" description="Disordered" evidence="2">
    <location>
        <begin position="1"/>
        <end position="101"/>
    </location>
</feature>
<dbReference type="PROSITE" id="PS50102">
    <property type="entry name" value="RRM"/>
    <property type="match status" value="1"/>
</dbReference>
<dbReference type="GO" id="GO:0016853">
    <property type="term" value="F:isomerase activity"/>
    <property type="evidence" value="ECO:0007669"/>
    <property type="project" value="UniProtKB-KW"/>
</dbReference>
<keyword evidence="5" id="KW-0413">Isomerase</keyword>
<evidence type="ECO:0000259" key="4">
    <source>
        <dbReference type="PROSITE" id="PS51061"/>
    </source>
</evidence>
<evidence type="ECO:0000259" key="3">
    <source>
        <dbReference type="PROSITE" id="PS50102"/>
    </source>
</evidence>
<feature type="compositionally biased region" description="Low complexity" evidence="2">
    <location>
        <begin position="543"/>
        <end position="556"/>
    </location>
</feature>
<dbReference type="InterPro" id="IPR000504">
    <property type="entry name" value="RRM_dom"/>
</dbReference>
<feature type="compositionally biased region" description="Low complexity" evidence="2">
    <location>
        <begin position="270"/>
        <end position="286"/>
    </location>
</feature>
<dbReference type="InterPro" id="IPR035979">
    <property type="entry name" value="RBD_domain_sf"/>
</dbReference>
<organism evidence="5 6">
    <name type="scientific">Coemansia spiralis</name>
    <dbReference type="NCBI Taxonomy" id="417178"/>
    <lineage>
        <taxon>Eukaryota</taxon>
        <taxon>Fungi</taxon>
        <taxon>Fungi incertae sedis</taxon>
        <taxon>Zoopagomycota</taxon>
        <taxon>Kickxellomycotina</taxon>
        <taxon>Kickxellomycetes</taxon>
        <taxon>Kickxellales</taxon>
        <taxon>Kickxellaceae</taxon>
        <taxon>Coemansia</taxon>
    </lineage>
</organism>
<dbReference type="Proteomes" id="UP001151516">
    <property type="component" value="Unassembled WGS sequence"/>
</dbReference>
<dbReference type="GO" id="GO:0003723">
    <property type="term" value="F:RNA binding"/>
    <property type="evidence" value="ECO:0007669"/>
    <property type="project" value="UniProtKB-UniRule"/>
</dbReference>
<evidence type="ECO:0000256" key="1">
    <source>
        <dbReference type="PROSITE-ProRule" id="PRU00176"/>
    </source>
</evidence>
<sequence>MSKAIEETLRKLERAHFSEPAAATAPSTSPPASSSTSTSTASGVASPAQGNDTLAVVAAAAAAKEPSDPAGAQQISDPAGTDSDAAAKVRSRRTVQSMYGAPPGYNASMGVGGARDALGNGRVVSGRQRNSIMVPDHLQAAMQPQNIVAAAPLQLPMTRLTGAEYALMANMPDDAIPNAIVVKNINFVIKREELLQTMADLGLPLPYAFNYHFDGGIFRGLAFGNFRAPEEAARAIVGLNGISLLGRPLKVEYKKALPGTAPPPHPNTIAMMTSSAGSASGMQSVSDVHADTNYQSPHSNGSYQQQQQQQQQFDQPIPRQRRNPSGTTGGERPRSMMVFPSAMPAPELNQNQNQSQGQKQKQQHHLSTSDDASTMIDLDDKDTRLLYDLVSQFRHDKAMAELEFPSTLNTKQRQSVMLIAERFGLNHETKGDAQGRYIRVYKGLETLLESTEVRRRSVASPNPAALAGNGSQQTPRYGSVGRSRPASMLYPDTMSMNGLASPPQRMNSYQQQQQPSHGFAQDPTRVRSYTTNYSQGNANFSSQQFQQQQQQHQQMPQPFPRSSDNPGRASGNYVGYPSRLYQDSVVVPSRQPHGPEMSQNFAARQQVQQQEERQVQRQMQLKVLQQNRQRRLSSTAEDGAPATASPTASESSPLSAPAFRIEKPGSKAIPIVKPTGDSASSSSSSTRDSSPASLAMAMGERTA</sequence>
<dbReference type="SMART" id="SM00360">
    <property type="entry name" value="RRM"/>
    <property type="match status" value="1"/>
</dbReference>
<feature type="region of interest" description="Disordered" evidence="2">
    <location>
        <begin position="455"/>
        <end position="576"/>
    </location>
</feature>
<keyword evidence="1" id="KW-0694">RNA-binding</keyword>
<protein>
    <submittedName>
        <fullName evidence="5">Peptidyl-prolyl cis-trans isomerase pin4</fullName>
    </submittedName>
</protein>
<comment type="caution">
    <text evidence="5">The sequence shown here is derived from an EMBL/GenBank/DDBJ whole genome shotgun (WGS) entry which is preliminary data.</text>
</comment>
<proteinExistence type="predicted"/>
<name>A0A9W8GM35_9FUNG</name>
<feature type="compositionally biased region" description="Low complexity" evidence="2">
    <location>
        <begin position="20"/>
        <end position="48"/>
    </location>
</feature>
<dbReference type="SUPFAM" id="SSF54928">
    <property type="entry name" value="RNA-binding domain, RBD"/>
    <property type="match status" value="1"/>
</dbReference>
<feature type="region of interest" description="Disordered" evidence="2">
    <location>
        <begin position="588"/>
        <end position="703"/>
    </location>
</feature>
<dbReference type="InterPro" id="IPR001374">
    <property type="entry name" value="R3H_dom"/>
</dbReference>
<feature type="compositionally biased region" description="Low complexity" evidence="2">
    <location>
        <begin position="674"/>
        <end position="693"/>
    </location>
</feature>
<dbReference type="InterPro" id="IPR012677">
    <property type="entry name" value="Nucleotide-bd_a/b_plait_sf"/>
</dbReference>
<accession>A0A9W8GM35</accession>
<evidence type="ECO:0000313" key="6">
    <source>
        <dbReference type="Proteomes" id="UP001151516"/>
    </source>
</evidence>
<dbReference type="EMBL" id="JANBTX010000080">
    <property type="protein sequence ID" value="KAJ2687183.1"/>
    <property type="molecule type" value="Genomic_DNA"/>
</dbReference>
<feature type="region of interest" description="Disordered" evidence="2">
    <location>
        <begin position="256"/>
        <end position="375"/>
    </location>
</feature>
<dbReference type="Gene3D" id="3.30.1370.50">
    <property type="entry name" value="R3H-like domain"/>
    <property type="match status" value="1"/>
</dbReference>
<evidence type="ECO:0000313" key="5">
    <source>
        <dbReference type="EMBL" id="KAJ2687183.1"/>
    </source>
</evidence>
<feature type="compositionally biased region" description="Basic and acidic residues" evidence="2">
    <location>
        <begin position="1"/>
        <end position="17"/>
    </location>
</feature>
<gene>
    <name evidence="5" type="primary">PIN4</name>
    <name evidence="5" type="ORF">IWW39_003104</name>
</gene>
<feature type="domain" description="RRM" evidence="3">
    <location>
        <begin position="178"/>
        <end position="256"/>
    </location>
</feature>
<feature type="compositionally biased region" description="Polar residues" evidence="2">
    <location>
        <begin position="527"/>
        <end position="542"/>
    </location>
</feature>
<feature type="domain" description="R3H" evidence="4">
    <location>
        <begin position="380"/>
        <end position="444"/>
    </location>
</feature>
<evidence type="ECO:0000256" key="2">
    <source>
        <dbReference type="SAM" id="MobiDB-lite"/>
    </source>
</evidence>
<feature type="compositionally biased region" description="Low complexity" evidence="2">
    <location>
        <begin position="640"/>
        <end position="658"/>
    </location>
</feature>
<dbReference type="Gene3D" id="3.30.70.330">
    <property type="match status" value="1"/>
</dbReference>
<dbReference type="AlphaFoldDB" id="A0A9W8GM35"/>